<protein>
    <submittedName>
        <fullName evidence="2">XRE family transcriptional regulator</fullName>
    </submittedName>
</protein>
<dbReference type="PROSITE" id="PS50943">
    <property type="entry name" value="HTH_CROC1"/>
    <property type="match status" value="1"/>
</dbReference>
<feature type="domain" description="HTH cro/C1-type" evidence="1">
    <location>
        <begin position="36"/>
        <end position="89"/>
    </location>
</feature>
<dbReference type="Gene3D" id="1.10.260.40">
    <property type="entry name" value="lambda repressor-like DNA-binding domains"/>
    <property type="match status" value="1"/>
</dbReference>
<sequence length="172" mass="18682">MVIFSVSTLESHAIMHTNVCMSTELDTQTSTIGGRLREERKRLGHSQSQFAELAGVHKNAQGNYESDLRRPDTDYLVQIAQAGVDVPYVLFGEHSSASLAPDEAMLLHGWRRLDKRARAGVLALMGGLEEVDEPVPATKTRASGRAQVINGGSNNVQIGSVKTGRRKAAKTQ</sequence>
<gene>
    <name evidence="2" type="ORF">EGA29_01445</name>
</gene>
<dbReference type="InterPro" id="IPR001387">
    <property type="entry name" value="Cro/C1-type_HTH"/>
</dbReference>
<dbReference type="Pfam" id="PF01381">
    <property type="entry name" value="HTH_3"/>
    <property type="match status" value="1"/>
</dbReference>
<name>A0A454TYP4_9RALS</name>
<dbReference type="InterPro" id="IPR010982">
    <property type="entry name" value="Lambda_DNA-bd_dom_sf"/>
</dbReference>
<reference evidence="2 3" key="1">
    <citation type="submission" date="2018-10" db="EMBL/GenBank/DDBJ databases">
        <title>Draft Genome Sequence of Ralstonia pseudosolanacearum (R. solanacearum phylotype I) Strain Tg03 Isolated from Luffa cylindrica in China.</title>
        <authorList>
            <person name="Yuan G.-Q."/>
            <person name="Li Q.-Q."/>
            <person name="Zhang Y.-W."/>
        </authorList>
    </citation>
    <scope>NUCLEOTIDE SEQUENCE [LARGE SCALE GENOMIC DNA]</scope>
    <source>
        <strain evidence="2 3">Tg03</strain>
    </source>
</reference>
<evidence type="ECO:0000313" key="3">
    <source>
        <dbReference type="Proteomes" id="UP000271222"/>
    </source>
</evidence>
<dbReference type="EMBL" id="RJTL01000002">
    <property type="protein sequence ID" value="RNM10803.1"/>
    <property type="molecule type" value="Genomic_DNA"/>
</dbReference>
<proteinExistence type="predicted"/>
<dbReference type="SUPFAM" id="SSF47413">
    <property type="entry name" value="lambda repressor-like DNA-binding domains"/>
    <property type="match status" value="1"/>
</dbReference>
<dbReference type="AlphaFoldDB" id="A0A454TYP4"/>
<dbReference type="SMART" id="SM00530">
    <property type="entry name" value="HTH_XRE"/>
    <property type="match status" value="1"/>
</dbReference>
<evidence type="ECO:0000313" key="2">
    <source>
        <dbReference type="EMBL" id="RNM10803.1"/>
    </source>
</evidence>
<accession>A0A454TYP4</accession>
<dbReference type="CDD" id="cd00093">
    <property type="entry name" value="HTH_XRE"/>
    <property type="match status" value="1"/>
</dbReference>
<comment type="caution">
    <text evidence="2">The sequence shown here is derived from an EMBL/GenBank/DDBJ whole genome shotgun (WGS) entry which is preliminary data.</text>
</comment>
<dbReference type="Proteomes" id="UP000271222">
    <property type="component" value="Unassembled WGS sequence"/>
</dbReference>
<dbReference type="GO" id="GO:0003677">
    <property type="term" value="F:DNA binding"/>
    <property type="evidence" value="ECO:0007669"/>
    <property type="project" value="InterPro"/>
</dbReference>
<organism evidence="2 3">
    <name type="scientific">Ralstonia pseudosolanacearum</name>
    <dbReference type="NCBI Taxonomy" id="1310165"/>
    <lineage>
        <taxon>Bacteria</taxon>
        <taxon>Pseudomonadati</taxon>
        <taxon>Pseudomonadota</taxon>
        <taxon>Betaproteobacteria</taxon>
        <taxon>Burkholderiales</taxon>
        <taxon>Burkholderiaceae</taxon>
        <taxon>Ralstonia</taxon>
        <taxon>Ralstonia solanacearum species complex</taxon>
    </lineage>
</organism>
<dbReference type="OrthoDB" id="7011085at2"/>
<evidence type="ECO:0000259" key="1">
    <source>
        <dbReference type="PROSITE" id="PS50943"/>
    </source>
</evidence>